<organism evidence="1">
    <name type="scientific">viral metagenome</name>
    <dbReference type="NCBI Taxonomy" id="1070528"/>
    <lineage>
        <taxon>unclassified sequences</taxon>
        <taxon>metagenomes</taxon>
        <taxon>organismal metagenomes</taxon>
    </lineage>
</organism>
<evidence type="ECO:0000313" key="1">
    <source>
        <dbReference type="EMBL" id="QHT85465.1"/>
    </source>
</evidence>
<protein>
    <submittedName>
        <fullName evidence="1">Uncharacterized protein</fullName>
    </submittedName>
</protein>
<reference evidence="1" key="1">
    <citation type="journal article" date="2020" name="Nature">
        <title>Giant virus diversity and host interactions through global metagenomics.</title>
        <authorList>
            <person name="Schulz F."/>
            <person name="Roux S."/>
            <person name="Paez-Espino D."/>
            <person name="Jungbluth S."/>
            <person name="Walsh D.A."/>
            <person name="Denef V.J."/>
            <person name="McMahon K.D."/>
            <person name="Konstantinidis K.T."/>
            <person name="Eloe-Fadrosh E.A."/>
            <person name="Kyrpides N.C."/>
            <person name="Woyke T."/>
        </authorList>
    </citation>
    <scope>NUCLEOTIDE SEQUENCE</scope>
    <source>
        <strain evidence="1">GVMAG-M-3300023184-17</strain>
    </source>
</reference>
<name>A0A6C0HZ97_9ZZZZ</name>
<sequence>MLWLEHIAIGFLYNSIFPYSTTIDIVVGSCLPDLFMIALPFMGKRLDCVEYPYTQLFYFLPHSFIVLPLVPSRLRVYYALHIVCDCMSHTGPWSMMTLYPITTWQIEGFYDPWKVVFNVL</sequence>
<accession>A0A6C0HZ97</accession>
<dbReference type="AlphaFoldDB" id="A0A6C0HZ97"/>
<proteinExistence type="predicted"/>
<dbReference type="EMBL" id="MN740041">
    <property type="protein sequence ID" value="QHT85465.1"/>
    <property type="molecule type" value="Genomic_DNA"/>
</dbReference>